<feature type="signal peptide" evidence="1">
    <location>
        <begin position="1"/>
        <end position="20"/>
    </location>
</feature>
<name>A0A7S1S954_ALECA</name>
<gene>
    <name evidence="2" type="ORF">ACAT0790_LOCUS63179</name>
</gene>
<sequence>MSSLLHLALLWAVCHHVADALRHGQGKAHSWQGLLGRAVEPEEAVALGDDADLGVGGEDRGGAVVLREPGAVEDVEAWLHMSHARQHFNFSLFLPLLRSLQEGLQKIGIASRAIDQNSSDEMVEGVRKAVARGMRPLVVTVGIFWASEATIRALRDCKDAGAYLVLYSTEPAWADEVYKMATDLGVQEVWEYAMSNIDRYSSEFKSRVPVRYLPPGYARQFEVGVDLRSPERQEGKVGFLGRLGFRPKGIQEMYEAMLGDLLNETYRVWSRRGLQSFLDTFPLQLNLHKGQTCCPHDESEPVAMEAFRMTSLLSNKACVVSTPVPESDRRRWEGIVHFAEANETLLALQELRKDVRGCQERAAALYKERFDPERLLRASGFLDAWQPSSPEI</sequence>
<proteinExistence type="predicted"/>
<feature type="chain" id="PRO_5030908216" evidence="1">
    <location>
        <begin position="21"/>
        <end position="392"/>
    </location>
</feature>
<reference evidence="2" key="1">
    <citation type="submission" date="2021-01" db="EMBL/GenBank/DDBJ databases">
        <authorList>
            <person name="Corre E."/>
            <person name="Pelletier E."/>
            <person name="Niang G."/>
            <person name="Scheremetjew M."/>
            <person name="Finn R."/>
            <person name="Kale V."/>
            <person name="Holt S."/>
            <person name="Cochrane G."/>
            <person name="Meng A."/>
            <person name="Brown T."/>
            <person name="Cohen L."/>
        </authorList>
    </citation>
    <scope>NUCLEOTIDE SEQUENCE</scope>
    <source>
        <strain evidence="2">OF101</strain>
    </source>
</reference>
<protein>
    <submittedName>
        <fullName evidence="2">Uncharacterized protein</fullName>
    </submittedName>
</protein>
<evidence type="ECO:0000256" key="1">
    <source>
        <dbReference type="SAM" id="SignalP"/>
    </source>
</evidence>
<dbReference type="EMBL" id="HBGE01105916">
    <property type="protein sequence ID" value="CAD9186405.1"/>
    <property type="molecule type" value="Transcribed_RNA"/>
</dbReference>
<accession>A0A7S1S954</accession>
<organism evidence="2">
    <name type="scientific">Alexandrium catenella</name>
    <name type="common">Red tide dinoflagellate</name>
    <name type="synonym">Gonyaulax catenella</name>
    <dbReference type="NCBI Taxonomy" id="2925"/>
    <lineage>
        <taxon>Eukaryota</taxon>
        <taxon>Sar</taxon>
        <taxon>Alveolata</taxon>
        <taxon>Dinophyceae</taxon>
        <taxon>Gonyaulacales</taxon>
        <taxon>Pyrocystaceae</taxon>
        <taxon>Alexandrium</taxon>
    </lineage>
</organism>
<keyword evidence="1" id="KW-0732">Signal</keyword>
<dbReference type="AlphaFoldDB" id="A0A7S1S954"/>
<evidence type="ECO:0000313" key="2">
    <source>
        <dbReference type="EMBL" id="CAD9186405.1"/>
    </source>
</evidence>